<dbReference type="EMBL" id="RAPE01000001">
    <property type="protein sequence ID" value="RKF16564.1"/>
    <property type="molecule type" value="Genomic_DNA"/>
</dbReference>
<evidence type="ECO:0000313" key="1">
    <source>
        <dbReference type="EMBL" id="RKF16564.1"/>
    </source>
</evidence>
<accession>A0A3A8BB60</accession>
<dbReference type="OrthoDB" id="9792179at2"/>
<name>A0A3A8BB60_9RHOB</name>
<comment type="caution">
    <text evidence="1">The sequence shown here is derived from an EMBL/GenBank/DDBJ whole genome shotgun (WGS) entry which is preliminary data.</text>
</comment>
<dbReference type="Pfam" id="PF06707">
    <property type="entry name" value="DUF1194"/>
    <property type="match status" value="1"/>
</dbReference>
<evidence type="ECO:0000313" key="2">
    <source>
        <dbReference type="Proteomes" id="UP000281128"/>
    </source>
</evidence>
<dbReference type="InterPro" id="IPR036465">
    <property type="entry name" value="vWFA_dom_sf"/>
</dbReference>
<sequence length="242" mass="25880">MGVDGEYRPLVRLACLLALLWTGAAQAAGCRLALALALDVSASVDADEYDLQRLGLAAALDSPQVRAAILRGAPGQVALAVYEWSGHHQQKLHLDWTMLTGEAAIDRAVALLAAMARSHDDFPTSVGQALGYGATLLERGPDCARRVIDLSGDGVNNYGFRPANAYRHFPFTEVVVNGLVILGDDPEVLRFYQSEVLHGTGAFLVTADGFADFRAAMTRKLLREIGEVAVGAAPAARRWPRG</sequence>
<dbReference type="SUPFAM" id="SSF53300">
    <property type="entry name" value="vWA-like"/>
    <property type="match status" value="1"/>
</dbReference>
<dbReference type="Gene3D" id="3.40.50.410">
    <property type="entry name" value="von Willebrand factor, type A domain"/>
    <property type="match status" value="1"/>
</dbReference>
<proteinExistence type="predicted"/>
<organism evidence="1 2">
    <name type="scientific">Roseovarius spongiae</name>
    <dbReference type="NCBI Taxonomy" id="2320272"/>
    <lineage>
        <taxon>Bacteria</taxon>
        <taxon>Pseudomonadati</taxon>
        <taxon>Pseudomonadota</taxon>
        <taxon>Alphaproteobacteria</taxon>
        <taxon>Rhodobacterales</taxon>
        <taxon>Roseobacteraceae</taxon>
        <taxon>Roseovarius</taxon>
    </lineage>
</organism>
<protein>
    <submittedName>
        <fullName evidence="1">DUF1194 domain-containing protein</fullName>
    </submittedName>
</protein>
<reference evidence="1 2" key="1">
    <citation type="submission" date="2018-09" db="EMBL/GenBank/DDBJ databases">
        <title>Roseovarius spongiae sp. nov., isolated from a marine sponge.</title>
        <authorList>
            <person name="Zhuang L."/>
            <person name="Luo L."/>
        </authorList>
    </citation>
    <scope>NUCLEOTIDE SEQUENCE [LARGE SCALE GENOMIC DNA]</scope>
    <source>
        <strain evidence="1 2">HN-E21</strain>
    </source>
</reference>
<dbReference type="AlphaFoldDB" id="A0A3A8BB60"/>
<dbReference type="InterPro" id="IPR010607">
    <property type="entry name" value="DUF1194"/>
</dbReference>
<keyword evidence="2" id="KW-1185">Reference proteome</keyword>
<dbReference type="Proteomes" id="UP000281128">
    <property type="component" value="Unassembled WGS sequence"/>
</dbReference>
<gene>
    <name evidence="1" type="ORF">D6850_03160</name>
</gene>